<dbReference type="EMBL" id="MRCB01000004">
    <property type="protein sequence ID" value="OKH25285.1"/>
    <property type="molecule type" value="Genomic_DNA"/>
</dbReference>
<gene>
    <name evidence="2" type="ORF">NIES593_05905</name>
</gene>
<dbReference type="RefSeq" id="WP_073598692.1">
    <property type="nucleotide sequence ID" value="NZ_MRCB01000004.1"/>
</dbReference>
<keyword evidence="3" id="KW-1185">Reference proteome</keyword>
<proteinExistence type="predicted"/>
<organism evidence="2 3">
    <name type="scientific">Hydrococcus rivularis NIES-593</name>
    <dbReference type="NCBI Taxonomy" id="1921803"/>
    <lineage>
        <taxon>Bacteria</taxon>
        <taxon>Bacillati</taxon>
        <taxon>Cyanobacteriota</taxon>
        <taxon>Cyanophyceae</taxon>
        <taxon>Pleurocapsales</taxon>
        <taxon>Hydrococcaceae</taxon>
        <taxon>Hydrococcus</taxon>
    </lineage>
</organism>
<name>A0A1U7HP45_9CYAN</name>
<sequence length="78" mass="8639">MSKKITASVVIVTLIVASASASFSYPISATELSKEMNESFIKNDSIPIDPKIRNSKTWIDDEAISKKMNDLEFVTKVD</sequence>
<keyword evidence="1" id="KW-0732">Signal</keyword>
<dbReference type="AlphaFoldDB" id="A0A1U7HP45"/>
<accession>A0A1U7HP45</accession>
<evidence type="ECO:0000256" key="1">
    <source>
        <dbReference type="SAM" id="SignalP"/>
    </source>
</evidence>
<reference evidence="2 3" key="1">
    <citation type="submission" date="2016-11" db="EMBL/GenBank/DDBJ databases">
        <title>Draft Genome Sequences of Nine Cyanobacterial Strains from Diverse Habitats.</title>
        <authorList>
            <person name="Zhu T."/>
            <person name="Hou S."/>
            <person name="Lu X."/>
            <person name="Hess W.R."/>
        </authorList>
    </citation>
    <scope>NUCLEOTIDE SEQUENCE [LARGE SCALE GENOMIC DNA]</scope>
    <source>
        <strain evidence="2 3">NIES-593</strain>
    </source>
</reference>
<evidence type="ECO:0000313" key="2">
    <source>
        <dbReference type="EMBL" id="OKH25285.1"/>
    </source>
</evidence>
<evidence type="ECO:0000313" key="3">
    <source>
        <dbReference type="Proteomes" id="UP000186868"/>
    </source>
</evidence>
<dbReference type="Proteomes" id="UP000186868">
    <property type="component" value="Unassembled WGS sequence"/>
</dbReference>
<protein>
    <submittedName>
        <fullName evidence="2">Uncharacterized protein</fullName>
    </submittedName>
</protein>
<feature type="signal peptide" evidence="1">
    <location>
        <begin position="1"/>
        <end position="29"/>
    </location>
</feature>
<feature type="chain" id="PRO_5012233984" evidence="1">
    <location>
        <begin position="30"/>
        <end position="78"/>
    </location>
</feature>
<comment type="caution">
    <text evidence="2">The sequence shown here is derived from an EMBL/GenBank/DDBJ whole genome shotgun (WGS) entry which is preliminary data.</text>
</comment>